<dbReference type="CDD" id="cd09113">
    <property type="entry name" value="PLDc_ymdC_like_2"/>
    <property type="match status" value="1"/>
</dbReference>
<name>A0A1H5WVJ9_9RHOB</name>
<dbReference type="OrthoDB" id="9814092at2"/>
<dbReference type="AlphaFoldDB" id="A0A1H5WVJ9"/>
<sequence>MFRVLRFLIGVVVVLAATSFVFQNVYSVPSRAGLAHDRAIPADPGTRLGAWVLPLEAANPGRSGVASLGDGAAAFAARLLLIEAAEASIDIRYYIWQRDVTGLLLLDALRRAADRGVRVRILLDDNGIPGLDPILAQLDAHPNIQVRLFNPFALRTPRMLSYVLDFRRLNRRMHNKSMTVDGVVSIIGGRNIGDIYFSSDPNVNYFDMDVAVLGPASRDVSEDFDLYWASPPVFAAAAILSPAESGADRLGAALAALRTDDRAQRYARAVSDLDLLDRIRHGAVGFDWVPVQLVSDDPVKGQGPAPAAALLTTRLAEILPRPEREVLLASAYFVPGERFSARLADWARKGVAVDILTNSLESTDVLPVHAGYMKYGDRLLAADVGLHELRSTQARRDLAEKFDLIGSTNSSLHAKSFVIDERTVFVGSFNFDPRSANLNTEMGFLIDSQKLARNMAARFKAALPTRSYRVELVDDRLEWVERREDGTVIRHEIEPGTGLVERFVAGVIRWLPVEWLL</sequence>
<organism evidence="7 8">
    <name type="scientific">Jhaorihella thermophila</name>
    <dbReference type="NCBI Taxonomy" id="488547"/>
    <lineage>
        <taxon>Bacteria</taxon>
        <taxon>Pseudomonadati</taxon>
        <taxon>Pseudomonadota</taxon>
        <taxon>Alphaproteobacteria</taxon>
        <taxon>Rhodobacterales</taxon>
        <taxon>Paracoccaceae</taxon>
        <taxon>Jhaorihella</taxon>
    </lineage>
</organism>
<dbReference type="GO" id="GO:0005576">
    <property type="term" value="C:extracellular region"/>
    <property type="evidence" value="ECO:0007669"/>
    <property type="project" value="UniProtKB-SubCell"/>
</dbReference>
<dbReference type="InterPro" id="IPR001736">
    <property type="entry name" value="PLipase_D/transphosphatidylase"/>
</dbReference>
<dbReference type="PROSITE" id="PS50035">
    <property type="entry name" value="PLD"/>
    <property type="match status" value="2"/>
</dbReference>
<evidence type="ECO:0000256" key="1">
    <source>
        <dbReference type="ARBA" id="ARBA00003145"/>
    </source>
</evidence>
<dbReference type="Gene3D" id="3.30.870.10">
    <property type="entry name" value="Endonuclease Chain A"/>
    <property type="match status" value="2"/>
</dbReference>
<dbReference type="Proteomes" id="UP000236742">
    <property type="component" value="Unassembled WGS sequence"/>
</dbReference>
<protein>
    <recommendedName>
        <fullName evidence="3">Phospholipase D</fullName>
    </recommendedName>
    <alternativeName>
        <fullName evidence="5">Choline phosphatase</fullName>
    </alternativeName>
</protein>
<reference evidence="7 8" key="1">
    <citation type="submission" date="2016-10" db="EMBL/GenBank/DDBJ databases">
        <authorList>
            <person name="de Groot N.N."/>
        </authorList>
    </citation>
    <scope>NUCLEOTIDE SEQUENCE [LARGE SCALE GENOMIC DNA]</scope>
    <source>
        <strain evidence="7 8">DSM 23413</strain>
    </source>
</reference>
<evidence type="ECO:0000256" key="5">
    <source>
        <dbReference type="ARBA" id="ARBA00029594"/>
    </source>
</evidence>
<dbReference type="PANTHER" id="PTHR21248">
    <property type="entry name" value="CARDIOLIPIN SYNTHASE"/>
    <property type="match status" value="1"/>
</dbReference>
<comment type="subcellular location">
    <subcellularLocation>
        <location evidence="2">Secreted</location>
    </subcellularLocation>
</comment>
<dbReference type="EMBL" id="FNVD01000009">
    <property type="protein sequence ID" value="SEG03305.1"/>
    <property type="molecule type" value="Genomic_DNA"/>
</dbReference>
<feature type="domain" description="PLD phosphodiesterase" evidence="6">
    <location>
        <begin position="408"/>
        <end position="435"/>
    </location>
</feature>
<evidence type="ECO:0000313" key="8">
    <source>
        <dbReference type="Proteomes" id="UP000236742"/>
    </source>
</evidence>
<evidence type="ECO:0000259" key="6">
    <source>
        <dbReference type="PROSITE" id="PS50035"/>
    </source>
</evidence>
<dbReference type="SMART" id="SM00155">
    <property type="entry name" value="PLDc"/>
    <property type="match status" value="2"/>
</dbReference>
<dbReference type="SUPFAM" id="SSF56024">
    <property type="entry name" value="Phospholipase D/nuclease"/>
    <property type="match status" value="2"/>
</dbReference>
<comment type="function">
    <text evidence="1">Could be a virulence factor.</text>
</comment>
<dbReference type="PANTHER" id="PTHR21248:SF12">
    <property type="entry name" value="CARDIOLIPIN SYNTHASE C"/>
    <property type="match status" value="1"/>
</dbReference>
<dbReference type="GO" id="GO:0030572">
    <property type="term" value="F:phosphatidyltransferase activity"/>
    <property type="evidence" value="ECO:0007669"/>
    <property type="project" value="UniProtKB-ARBA"/>
</dbReference>
<dbReference type="RefSeq" id="WP_104008283.1">
    <property type="nucleotide sequence ID" value="NZ_FNVD01000009.1"/>
</dbReference>
<evidence type="ECO:0000313" key="7">
    <source>
        <dbReference type="EMBL" id="SEG03305.1"/>
    </source>
</evidence>
<dbReference type="CDD" id="cd09111">
    <property type="entry name" value="PLDc_ymdC_like_1"/>
    <property type="match status" value="1"/>
</dbReference>
<dbReference type="Pfam" id="PF13091">
    <property type="entry name" value="PLDc_2"/>
    <property type="match status" value="2"/>
</dbReference>
<gene>
    <name evidence="7" type="ORF">SAMN05421751_10926</name>
</gene>
<evidence type="ECO:0000256" key="3">
    <source>
        <dbReference type="ARBA" id="ARBA00018392"/>
    </source>
</evidence>
<accession>A0A1H5WVJ9</accession>
<proteinExistence type="predicted"/>
<evidence type="ECO:0000256" key="4">
    <source>
        <dbReference type="ARBA" id="ARBA00022525"/>
    </source>
</evidence>
<evidence type="ECO:0000256" key="2">
    <source>
        <dbReference type="ARBA" id="ARBA00004613"/>
    </source>
</evidence>
<keyword evidence="4" id="KW-0964">Secreted</keyword>
<keyword evidence="8" id="KW-1185">Reference proteome</keyword>
<dbReference type="InterPro" id="IPR025202">
    <property type="entry name" value="PLD-like_dom"/>
</dbReference>
<dbReference type="GO" id="GO:0032049">
    <property type="term" value="P:cardiolipin biosynthetic process"/>
    <property type="evidence" value="ECO:0007669"/>
    <property type="project" value="UniProtKB-ARBA"/>
</dbReference>
<feature type="domain" description="PLD phosphodiesterase" evidence="6">
    <location>
        <begin position="169"/>
        <end position="196"/>
    </location>
</feature>